<dbReference type="Proteomes" id="UP000627838">
    <property type="component" value="Unassembled WGS sequence"/>
</dbReference>
<feature type="transmembrane region" description="Helical" evidence="6">
    <location>
        <begin position="310"/>
        <end position="333"/>
    </location>
</feature>
<keyword evidence="5 6" id="KW-0472">Membrane</keyword>
<sequence length="868" mass="87459">MTRLLNGPWTRLARAHWAPLAALGVLTLLTAVLAVTLPASTAAGYDRAAAAALGPAPAVRVEGKARADAATAAVPNGAAMAHHARAWASLLPPDLAEATGPGQPSITTDPMAVTGDHRPRLVALSWDPGSADRVEYVAGGPPLNKSPTGGDAGVVDVAVSQRYADRFGHRVGDRLDLTDEAAGPLRARITGLYRPEDPADPYWTAREQVLRPMTRSLGLGGEADVAAALTDQGGYTRLAAAPDRRLTYTWRFPVQPDAVGAGDAAATAAALEAYRTAVEGRTGIFPCAVESSLGDDLAAYAGRLRTARSVLGLAVGGLAAVAAGVLLLAAGLLADRLRPPLAAMRARGASLPQLAAPACALAAVAVLPAAALGYAAGRLLDAGPPQDASASAVAALAALTVAVPGAAVLRERTPSAAGRDSEPAAGRPSRRRLVLDGLLVALAAIGVALLRRRGTDAGADAGADPLVAAVPVLLGAALGALVLRGYPYLLRAAGPLLRRRPGAVAFLGLARAARQSAIGALPLAVLLLAAAMAGFTATVDAGLQRGQDRAAWSRVGADARVSADRLRSDAVARLRAVDGVTGVVPARIVPGVTTGDDPAPITLIAVDLDAYRDLAPGVPGPPATGGTLLSPAAADIVGSGPATLGRYGIDDVRVPAGAGRVERFPGQTAGGAFAIVPYGDVTADGFPAEYFVAGTGLDAAALRAAAHGTGAELRADVLRDMTDAPMVTVVHRTFSGGALIAAAFGLLTVLLVLIVGARARAETVARLRVLGLGRRQGRALALVEIAPVLLCATGAGWALGLLLPVITGPVVDLRPYTGGFAATAHFPGAAATLGLLAALLLAGTAAVLVDRAFDARRGADRRTGDRPA</sequence>
<evidence type="ECO:0000256" key="3">
    <source>
        <dbReference type="ARBA" id="ARBA00022692"/>
    </source>
</evidence>
<keyword evidence="2" id="KW-1003">Cell membrane</keyword>
<feature type="transmembrane region" description="Helical" evidence="6">
    <location>
        <begin position="780"/>
        <end position="806"/>
    </location>
</feature>
<evidence type="ECO:0000256" key="4">
    <source>
        <dbReference type="ARBA" id="ARBA00022989"/>
    </source>
</evidence>
<dbReference type="InterPro" id="IPR003838">
    <property type="entry name" value="ABC3_permease_C"/>
</dbReference>
<dbReference type="Pfam" id="PF02687">
    <property type="entry name" value="FtsX"/>
    <property type="match status" value="1"/>
</dbReference>
<comment type="subcellular location">
    <subcellularLocation>
        <location evidence="1">Cell membrane</location>
        <topology evidence="1">Multi-pass membrane protein</topology>
    </subcellularLocation>
</comment>
<gene>
    <name evidence="8" type="ORF">H4W34_003717</name>
</gene>
<name>A0ABR9JTI4_9ACTN</name>
<reference evidence="8 9" key="1">
    <citation type="submission" date="2020-10" db="EMBL/GenBank/DDBJ databases">
        <title>Sequencing the genomes of 1000 actinobacteria strains.</title>
        <authorList>
            <person name="Klenk H.-P."/>
        </authorList>
    </citation>
    <scope>NUCLEOTIDE SEQUENCE [LARGE SCALE GENOMIC DNA]</scope>
    <source>
        <strain evidence="8 9">DSM 46744</strain>
    </source>
</reference>
<dbReference type="EMBL" id="JADBDZ010000001">
    <property type="protein sequence ID" value="MBE1533884.1"/>
    <property type="molecule type" value="Genomic_DNA"/>
</dbReference>
<dbReference type="RefSeq" id="WP_192760350.1">
    <property type="nucleotide sequence ID" value="NZ_JADBDZ010000001.1"/>
</dbReference>
<evidence type="ECO:0000313" key="8">
    <source>
        <dbReference type="EMBL" id="MBE1533884.1"/>
    </source>
</evidence>
<accession>A0ABR9JTI4</accession>
<organism evidence="8 9">
    <name type="scientific">Actinomadura algeriensis</name>
    <dbReference type="NCBI Taxonomy" id="1679523"/>
    <lineage>
        <taxon>Bacteria</taxon>
        <taxon>Bacillati</taxon>
        <taxon>Actinomycetota</taxon>
        <taxon>Actinomycetes</taxon>
        <taxon>Streptosporangiales</taxon>
        <taxon>Thermomonosporaceae</taxon>
        <taxon>Actinomadura</taxon>
    </lineage>
</organism>
<feature type="transmembrane region" description="Helical" evidence="6">
    <location>
        <begin position="826"/>
        <end position="849"/>
    </location>
</feature>
<comment type="caution">
    <text evidence="8">The sequence shown here is derived from an EMBL/GenBank/DDBJ whole genome shotgun (WGS) entry which is preliminary data.</text>
</comment>
<evidence type="ECO:0000256" key="2">
    <source>
        <dbReference type="ARBA" id="ARBA00022475"/>
    </source>
</evidence>
<keyword evidence="9" id="KW-1185">Reference proteome</keyword>
<protein>
    <submittedName>
        <fullName evidence="8">ABC transport system permease protein</fullName>
    </submittedName>
</protein>
<feature type="transmembrane region" description="Helical" evidence="6">
    <location>
        <begin position="354"/>
        <end position="376"/>
    </location>
</feature>
<keyword evidence="4 6" id="KW-1133">Transmembrane helix</keyword>
<proteinExistence type="predicted"/>
<evidence type="ECO:0000313" key="9">
    <source>
        <dbReference type="Proteomes" id="UP000627838"/>
    </source>
</evidence>
<feature type="transmembrane region" description="Helical" evidence="6">
    <location>
        <begin position="433"/>
        <end position="450"/>
    </location>
</feature>
<evidence type="ECO:0000259" key="7">
    <source>
        <dbReference type="Pfam" id="PF02687"/>
    </source>
</evidence>
<evidence type="ECO:0000256" key="5">
    <source>
        <dbReference type="ARBA" id="ARBA00023136"/>
    </source>
</evidence>
<feature type="domain" description="ABC3 transporter permease C-terminal" evidence="7">
    <location>
        <begin position="738"/>
        <end position="848"/>
    </location>
</feature>
<feature type="transmembrane region" description="Helical" evidence="6">
    <location>
        <begin position="470"/>
        <end position="490"/>
    </location>
</feature>
<feature type="transmembrane region" description="Helical" evidence="6">
    <location>
        <begin position="388"/>
        <end position="409"/>
    </location>
</feature>
<evidence type="ECO:0000256" key="6">
    <source>
        <dbReference type="SAM" id="Phobius"/>
    </source>
</evidence>
<keyword evidence="3 6" id="KW-0812">Transmembrane</keyword>
<evidence type="ECO:0000256" key="1">
    <source>
        <dbReference type="ARBA" id="ARBA00004651"/>
    </source>
</evidence>
<feature type="transmembrane region" description="Helical" evidence="6">
    <location>
        <begin position="734"/>
        <end position="759"/>
    </location>
</feature>
<feature type="transmembrane region" description="Helical" evidence="6">
    <location>
        <begin position="517"/>
        <end position="539"/>
    </location>
</feature>